<evidence type="ECO:0000313" key="3">
    <source>
        <dbReference type="Proteomes" id="UP000078200"/>
    </source>
</evidence>
<dbReference type="GO" id="GO:0030041">
    <property type="term" value="P:actin filament polymerization"/>
    <property type="evidence" value="ECO:0007669"/>
    <property type="project" value="TreeGrafter"/>
</dbReference>
<proteinExistence type="predicted"/>
<name>A0A1A9VNH0_GLOAU</name>
<keyword evidence="1" id="KW-0732">Signal</keyword>
<organism evidence="2 3">
    <name type="scientific">Glossina austeni</name>
    <name type="common">Savannah tsetse fly</name>
    <dbReference type="NCBI Taxonomy" id="7395"/>
    <lineage>
        <taxon>Eukaryota</taxon>
        <taxon>Metazoa</taxon>
        <taxon>Ecdysozoa</taxon>
        <taxon>Arthropoda</taxon>
        <taxon>Hexapoda</taxon>
        <taxon>Insecta</taxon>
        <taxon>Pterygota</taxon>
        <taxon>Neoptera</taxon>
        <taxon>Endopterygota</taxon>
        <taxon>Diptera</taxon>
        <taxon>Brachycera</taxon>
        <taxon>Muscomorpha</taxon>
        <taxon>Hippoboscoidea</taxon>
        <taxon>Glossinidae</taxon>
        <taxon>Glossina</taxon>
    </lineage>
</organism>
<dbReference type="InterPro" id="IPR052630">
    <property type="entry name" value="TTC17"/>
</dbReference>
<dbReference type="Proteomes" id="UP000078200">
    <property type="component" value="Unassembled WGS sequence"/>
</dbReference>
<sequence>MRHWMLLIIGTMVFTINRILASNHYVMKEDGFIKRRLDSPFHLRQPENLLKFLNQMHCNDQAEEGFKKMQRRRNRLDDHILITAQLMQQIIEKSKCARIYVKLKGAGDYLRTTGASLKRLRFPEKMEKDEKNGEPVCKNYIDVTNADYVYNKLRSFTSEVVQSMKIEREEHLLQEEFGLKDAESVTETMRNIAVKGLLNNPQSWKFHMLGSYYWRLVGNVKNALECARLSVLLAPEESRDIPLLSLGTILVRAKMWDDAEIILNAAVNNGSEHSENYVALATLFALKHNFKRAREYFKIVEKLNTVMYSSTYTMRQYIDCLEPLDNEASKLFGYVKYMMREIKDVNKLRQDVTVYQNKIIQQQVPLASRYNNNDAQLKTNLLSRYQYCSTRQASDTQASTVFCDFYSDLQMQLESKQFDAELLEWQVNHYKNRLFERMPKEYKSQLEFLYNTAKPILPIRKNT</sequence>
<dbReference type="InterPro" id="IPR011990">
    <property type="entry name" value="TPR-like_helical_dom_sf"/>
</dbReference>
<dbReference type="PANTHER" id="PTHR16091">
    <property type="entry name" value="TTC17 PROTEIN"/>
    <property type="match status" value="1"/>
</dbReference>
<evidence type="ECO:0000256" key="1">
    <source>
        <dbReference type="SAM" id="SignalP"/>
    </source>
</evidence>
<evidence type="ECO:0008006" key="4">
    <source>
        <dbReference type="Google" id="ProtNLM"/>
    </source>
</evidence>
<keyword evidence="3" id="KW-1185">Reference proteome</keyword>
<feature type="chain" id="PRO_5008399524" description="Tetratricopeptide repeat protein 17" evidence="1">
    <location>
        <begin position="22"/>
        <end position="463"/>
    </location>
</feature>
<evidence type="ECO:0000313" key="2">
    <source>
        <dbReference type="EnsemblMetazoa" id="GAUT042606-PA"/>
    </source>
</evidence>
<feature type="signal peptide" evidence="1">
    <location>
        <begin position="1"/>
        <end position="21"/>
    </location>
</feature>
<protein>
    <recommendedName>
        <fullName evidence="4">Tetratricopeptide repeat protein 17</fullName>
    </recommendedName>
</protein>
<dbReference type="EnsemblMetazoa" id="GAUT042606-RA">
    <property type="protein sequence ID" value="GAUT042606-PA"/>
    <property type="gene ID" value="GAUT042606"/>
</dbReference>
<dbReference type="PANTHER" id="PTHR16091:SF1">
    <property type="entry name" value="TETRATRICOPEPTIDE REPEAT PROTEIN 17"/>
    <property type="match status" value="1"/>
</dbReference>
<reference evidence="2" key="1">
    <citation type="submission" date="2020-05" db="UniProtKB">
        <authorList>
            <consortium name="EnsemblMetazoa"/>
        </authorList>
    </citation>
    <scope>IDENTIFICATION</scope>
    <source>
        <strain evidence="2">TTRI</strain>
    </source>
</reference>
<dbReference type="Gene3D" id="1.25.40.10">
    <property type="entry name" value="Tetratricopeptide repeat domain"/>
    <property type="match status" value="1"/>
</dbReference>
<dbReference type="GO" id="GO:0005737">
    <property type="term" value="C:cytoplasm"/>
    <property type="evidence" value="ECO:0007669"/>
    <property type="project" value="TreeGrafter"/>
</dbReference>
<dbReference type="STRING" id="7395.A0A1A9VNH0"/>
<dbReference type="AlphaFoldDB" id="A0A1A9VNH0"/>
<dbReference type="VEuPathDB" id="VectorBase:GAUT042606"/>
<dbReference type="SUPFAM" id="SSF48452">
    <property type="entry name" value="TPR-like"/>
    <property type="match status" value="1"/>
</dbReference>
<accession>A0A1A9VNH0</accession>
<dbReference type="GO" id="GO:0015629">
    <property type="term" value="C:actin cytoskeleton"/>
    <property type="evidence" value="ECO:0007669"/>
    <property type="project" value="TreeGrafter"/>
</dbReference>